<comment type="caution">
    <text evidence="2">The sequence shown here is derived from an EMBL/GenBank/DDBJ whole genome shotgun (WGS) entry which is preliminary data.</text>
</comment>
<dbReference type="InterPro" id="IPR022227">
    <property type="entry name" value="DUF3754"/>
</dbReference>
<evidence type="ECO:0000313" key="3">
    <source>
        <dbReference type="Proteomes" id="UP000269154"/>
    </source>
</evidence>
<gene>
    <name evidence="2" type="ORF">D5R40_20290</name>
</gene>
<dbReference type="PANTHER" id="PTHR33645:SF11">
    <property type="entry name" value="AMINOPEPTIDASE (DUF3754)"/>
    <property type="match status" value="1"/>
</dbReference>
<feature type="transmembrane region" description="Helical" evidence="1">
    <location>
        <begin position="277"/>
        <end position="296"/>
    </location>
</feature>
<feature type="transmembrane region" description="Helical" evidence="1">
    <location>
        <begin position="224"/>
        <end position="257"/>
    </location>
</feature>
<protein>
    <submittedName>
        <fullName evidence="2">DUF3754 domain-containing protein</fullName>
    </submittedName>
</protein>
<dbReference type="EMBL" id="RCBY01000129">
    <property type="protein sequence ID" value="RQH34816.1"/>
    <property type="molecule type" value="Genomic_DNA"/>
</dbReference>
<evidence type="ECO:0000313" key="2">
    <source>
        <dbReference type="EMBL" id="RQH34816.1"/>
    </source>
</evidence>
<dbReference type="PANTHER" id="PTHR33645">
    <property type="entry name" value="AMINOPEPTIDASE (DUF3754)"/>
    <property type="match status" value="1"/>
</dbReference>
<dbReference type="AlphaFoldDB" id="A0A3N6RJZ0"/>
<dbReference type="OrthoDB" id="445083at2"/>
<dbReference type="Pfam" id="PF12576">
    <property type="entry name" value="DUF3754"/>
    <property type="match status" value="1"/>
</dbReference>
<evidence type="ECO:0000256" key="1">
    <source>
        <dbReference type="SAM" id="Phobius"/>
    </source>
</evidence>
<keyword evidence="1" id="KW-0812">Transmembrane</keyword>
<dbReference type="Proteomes" id="UP000269154">
    <property type="component" value="Unassembled WGS sequence"/>
</dbReference>
<accession>A0A3N6RJZ0</accession>
<name>A0A3N6RJZ0_9CYAN</name>
<reference evidence="2 3" key="1">
    <citation type="journal article" date="2018" name="ACS Chem. Biol.">
        <title>Ketoreductase domain dysfunction expands chemodiversity: malyngamide biosynthesis in the cyanobacterium Okeania hirsuta.</title>
        <authorList>
            <person name="Moss N.A."/>
            <person name="Leao T."/>
            <person name="Rankin M."/>
            <person name="McCullough T.M."/>
            <person name="Qu P."/>
            <person name="Korobeynikov A."/>
            <person name="Smith J.L."/>
            <person name="Gerwick L."/>
            <person name="Gerwick W.H."/>
        </authorList>
    </citation>
    <scope>NUCLEOTIDE SEQUENCE [LARGE SCALE GENOMIC DNA]</scope>
    <source>
        <strain evidence="2 3">PAB10Feb10-1</strain>
    </source>
</reference>
<keyword evidence="1" id="KW-0472">Membrane</keyword>
<dbReference type="RefSeq" id="WP_124145424.1">
    <property type="nucleotide sequence ID" value="NZ_CAWOKI010000084.1"/>
</dbReference>
<keyword evidence="1" id="KW-1133">Transmembrane helix</keyword>
<proteinExistence type="predicted"/>
<sequence length="444" mass="51291">MAVYQDREAFIPYSRKDIIELCIQDGKLPEGSLQKFRDFCSILLAYYHFKLHKTLEILKENYAPFNPDANTKYIASLSESELAMMKTKVVQSFEKILDQGNFFPISHASLERAFQETSLIELKTDINFDDFEEMICYCRGDIYKTIKVKKFFRKIEKKIDIFERVALLIKCQNTEETDGSEYSQEESHLSSKKIYISLYKNIPKNDIEFLFPNVKVSMTLKDRLMLVVPAIGAAVPIALKILPQLLLIIGVIVFLAFGPSYVEKLNLRANPEDVRNMTGILLASLSLLVTLGGFCFKQYTQYKTKQIKFQKQVTDTLFFNNIANNAGVFQTLIDDAEEEECKEIILVYYHLLTSNTYLTPEQLDNKIEAWMEENFDTKIDFDINGPLNNLTKIQGKIVRDGEDENEISNIPLLTYDENFCCRVLPLDDAKQLIDYIWDNAFSYA</sequence>
<organism evidence="2 3">
    <name type="scientific">Okeania hirsuta</name>
    <dbReference type="NCBI Taxonomy" id="1458930"/>
    <lineage>
        <taxon>Bacteria</taxon>
        <taxon>Bacillati</taxon>
        <taxon>Cyanobacteriota</taxon>
        <taxon>Cyanophyceae</taxon>
        <taxon>Oscillatoriophycideae</taxon>
        <taxon>Oscillatoriales</taxon>
        <taxon>Microcoleaceae</taxon>
        <taxon>Okeania</taxon>
    </lineage>
</organism>
<keyword evidence="3" id="KW-1185">Reference proteome</keyword>